<dbReference type="PROSITE" id="PS00170">
    <property type="entry name" value="CSA_PPIASE_1"/>
    <property type="match status" value="1"/>
</dbReference>
<protein>
    <recommendedName>
        <fullName evidence="4">Peptidyl-prolyl cis-trans isomerase</fullName>
        <shortName evidence="4">PPIase</shortName>
        <ecNumber evidence="4">5.2.1.8</ecNumber>
    </recommendedName>
</protein>
<organism evidence="6 7">
    <name type="scientific">Somion occarium</name>
    <dbReference type="NCBI Taxonomy" id="3059160"/>
    <lineage>
        <taxon>Eukaryota</taxon>
        <taxon>Fungi</taxon>
        <taxon>Dikarya</taxon>
        <taxon>Basidiomycota</taxon>
        <taxon>Agaricomycotina</taxon>
        <taxon>Agaricomycetes</taxon>
        <taxon>Polyporales</taxon>
        <taxon>Cerrenaceae</taxon>
        <taxon>Somion</taxon>
    </lineage>
</organism>
<comment type="catalytic activity">
    <reaction evidence="1 4">
        <text>[protein]-peptidylproline (omega=180) = [protein]-peptidylproline (omega=0)</text>
        <dbReference type="Rhea" id="RHEA:16237"/>
        <dbReference type="Rhea" id="RHEA-COMP:10747"/>
        <dbReference type="Rhea" id="RHEA-COMP:10748"/>
        <dbReference type="ChEBI" id="CHEBI:83833"/>
        <dbReference type="ChEBI" id="CHEBI:83834"/>
        <dbReference type="EC" id="5.2.1.8"/>
    </reaction>
</comment>
<evidence type="ECO:0000256" key="4">
    <source>
        <dbReference type="RuleBase" id="RU363019"/>
    </source>
</evidence>
<evidence type="ECO:0000259" key="5">
    <source>
        <dbReference type="PROSITE" id="PS50072"/>
    </source>
</evidence>
<feature type="domain" description="PPIase cyclophilin-type" evidence="5">
    <location>
        <begin position="76"/>
        <end position="238"/>
    </location>
</feature>
<keyword evidence="7" id="KW-1185">Reference proteome</keyword>
<evidence type="ECO:0000256" key="3">
    <source>
        <dbReference type="ARBA" id="ARBA00023235"/>
    </source>
</evidence>
<sequence>MSAGTKAYLDIYIGDQEKHNREQTAYDATHILLTKNASIYGLPSSPELLSEEQQDILKELDSSLEMRFQPPEPLRAGRLVFKLDDSPGLVETRANFIALCTGEKGACKNAPNKRLHYLNTPVHRIVKGFVAQGGDITRGDGSGGESIYGSKFNDEKEGLKKKFHQGSLAMANSGKNSNSSQFFIVLANDETKLSKMNGKYVAFGEAVEGWDVLDKLDEVGGDADGKPTSSVWIGDCGKC</sequence>
<dbReference type="InterPro" id="IPR002130">
    <property type="entry name" value="Cyclophilin-type_PPIase_dom"/>
</dbReference>
<evidence type="ECO:0000256" key="1">
    <source>
        <dbReference type="ARBA" id="ARBA00000971"/>
    </source>
</evidence>
<dbReference type="EC" id="5.2.1.8" evidence="4"/>
<dbReference type="PRINTS" id="PR00153">
    <property type="entry name" value="CSAPPISMRASE"/>
</dbReference>
<evidence type="ECO:0000313" key="7">
    <source>
        <dbReference type="Proteomes" id="UP001497453"/>
    </source>
</evidence>
<evidence type="ECO:0000256" key="2">
    <source>
        <dbReference type="ARBA" id="ARBA00023110"/>
    </source>
</evidence>
<dbReference type="Gene3D" id="2.40.100.10">
    <property type="entry name" value="Cyclophilin-like"/>
    <property type="match status" value="1"/>
</dbReference>
<dbReference type="PANTHER" id="PTHR11071">
    <property type="entry name" value="PEPTIDYL-PROLYL CIS-TRANS ISOMERASE"/>
    <property type="match status" value="1"/>
</dbReference>
<gene>
    <name evidence="6" type="ORF">GFSPODELE1_LOCUS7209</name>
</gene>
<keyword evidence="3 4" id="KW-0413">Isomerase</keyword>
<reference evidence="7" key="1">
    <citation type="submission" date="2024-04" db="EMBL/GenBank/DDBJ databases">
        <authorList>
            <person name="Shaw F."/>
            <person name="Minotto A."/>
        </authorList>
    </citation>
    <scope>NUCLEOTIDE SEQUENCE [LARGE SCALE GENOMIC DNA]</scope>
</reference>
<dbReference type="Pfam" id="PF00160">
    <property type="entry name" value="Pro_isomerase"/>
    <property type="match status" value="1"/>
</dbReference>
<accession>A0ABP1DQB8</accession>
<comment type="function">
    <text evidence="4">PPIases accelerate the folding of proteins. It catalyzes the cis-trans isomerization of proline imidic peptide bonds in oligopeptides.</text>
</comment>
<dbReference type="InterPro" id="IPR020892">
    <property type="entry name" value="Cyclophilin-type_PPIase_CS"/>
</dbReference>
<comment type="similarity">
    <text evidence="4">Belongs to the cyclophilin-type PPIase family.</text>
</comment>
<name>A0ABP1DQB8_9APHY</name>
<dbReference type="InterPro" id="IPR029000">
    <property type="entry name" value="Cyclophilin-like_dom_sf"/>
</dbReference>
<dbReference type="SUPFAM" id="SSF50891">
    <property type="entry name" value="Cyclophilin-like"/>
    <property type="match status" value="1"/>
</dbReference>
<dbReference type="PROSITE" id="PS50072">
    <property type="entry name" value="CSA_PPIASE_2"/>
    <property type="match status" value="1"/>
</dbReference>
<keyword evidence="2 4" id="KW-0697">Rotamase</keyword>
<dbReference type="Proteomes" id="UP001497453">
    <property type="component" value="Chromosome 5"/>
</dbReference>
<dbReference type="PANTHER" id="PTHR11071:SF561">
    <property type="entry name" value="PEPTIDYL-PROLYL CIS-TRANS ISOMERASE D-RELATED"/>
    <property type="match status" value="1"/>
</dbReference>
<evidence type="ECO:0000313" key="6">
    <source>
        <dbReference type="EMBL" id="CAL1709139.1"/>
    </source>
</evidence>
<proteinExistence type="inferred from homology"/>
<dbReference type="EMBL" id="OZ037948">
    <property type="protein sequence ID" value="CAL1709139.1"/>
    <property type="molecule type" value="Genomic_DNA"/>
</dbReference>